<dbReference type="RefSeq" id="WP_172357931.1">
    <property type="nucleotide sequence ID" value="NZ_CP053661.1"/>
</dbReference>
<reference evidence="2 3" key="1">
    <citation type="submission" date="2020-05" db="EMBL/GenBank/DDBJ databases">
        <title>Complete genome sequence of of a novel Thermoleptolyngbya strain isolated from hot springs of Ganzi, Sichuan China.</title>
        <authorList>
            <person name="Tang J."/>
            <person name="Daroch M."/>
            <person name="Li L."/>
            <person name="Waleron K."/>
            <person name="Waleron M."/>
            <person name="Waleron M."/>
        </authorList>
    </citation>
    <scope>NUCLEOTIDE SEQUENCE [LARGE SCALE GENOMIC DNA]</scope>
    <source>
        <strain evidence="2 3">PKUAC-SCTA183</strain>
    </source>
</reference>
<name>A0A6M8BB44_9CYAN</name>
<dbReference type="AlphaFoldDB" id="A0A6M8BB44"/>
<dbReference type="KEGG" id="theu:HPC62_18215"/>
<evidence type="ECO:0000313" key="2">
    <source>
        <dbReference type="EMBL" id="QKD83868.1"/>
    </source>
</evidence>
<organism evidence="2 3">
    <name type="scientific">Thermoleptolyngbya sichuanensis A183</name>
    <dbReference type="NCBI Taxonomy" id="2737172"/>
    <lineage>
        <taxon>Bacteria</taxon>
        <taxon>Bacillati</taxon>
        <taxon>Cyanobacteriota</taxon>
        <taxon>Cyanophyceae</taxon>
        <taxon>Oculatellales</taxon>
        <taxon>Oculatellaceae</taxon>
        <taxon>Thermoleptolyngbya</taxon>
        <taxon>Thermoleptolyngbya sichuanensis</taxon>
    </lineage>
</organism>
<feature type="compositionally biased region" description="Low complexity" evidence="1">
    <location>
        <begin position="50"/>
        <end position="67"/>
    </location>
</feature>
<evidence type="ECO:0000313" key="3">
    <source>
        <dbReference type="Proteomes" id="UP000505210"/>
    </source>
</evidence>
<feature type="compositionally biased region" description="Low complexity" evidence="1">
    <location>
        <begin position="75"/>
        <end position="92"/>
    </location>
</feature>
<feature type="region of interest" description="Disordered" evidence="1">
    <location>
        <begin position="44"/>
        <end position="92"/>
    </location>
</feature>
<sequence length="215" mass="22820">MKPRVLNLGVNRMPRAIAPPRQLSACLLFLLAVLLLAGCGSRTAPPPNAASPQSPTRTPIAASSPDRSSPRSSDKPAAPAAPAAPQSLAAPISPTAAPRLTTVTVYQADDQCVNFVPEQVQVPADRPMQAAVGKVLEKQGDGDFDLGGYRVSLNAQTGEATIDLRLVPGSKRQIVSLSACEQFALFGSLRETLMKNPEWNVKSVRFTERGEEIVL</sequence>
<proteinExistence type="predicted"/>
<keyword evidence="3" id="KW-1185">Reference proteome</keyword>
<evidence type="ECO:0000256" key="1">
    <source>
        <dbReference type="SAM" id="MobiDB-lite"/>
    </source>
</evidence>
<protein>
    <submittedName>
        <fullName evidence="2">Sporulation/spore germination protein</fullName>
    </submittedName>
</protein>
<dbReference type="EMBL" id="CP053661">
    <property type="protein sequence ID" value="QKD83868.1"/>
    <property type="molecule type" value="Genomic_DNA"/>
</dbReference>
<dbReference type="Proteomes" id="UP000505210">
    <property type="component" value="Chromosome"/>
</dbReference>
<accession>A0A6M8BB44</accession>
<gene>
    <name evidence="2" type="ORF">HPC62_18215</name>
</gene>